<evidence type="ECO:0000256" key="7">
    <source>
        <dbReference type="ARBA" id="ARBA00022946"/>
    </source>
</evidence>
<dbReference type="InterPro" id="IPR029064">
    <property type="entry name" value="Ribosomal_eL30-like_sf"/>
</dbReference>
<comment type="subcellular location">
    <subcellularLocation>
        <location evidence="1">Mitochondrion</location>
    </subcellularLocation>
</comment>
<evidence type="ECO:0000256" key="3">
    <source>
        <dbReference type="ARBA" id="ARBA00022552"/>
    </source>
</evidence>
<dbReference type="SUPFAM" id="SSF55315">
    <property type="entry name" value="L30e-like"/>
    <property type="match status" value="1"/>
</dbReference>
<dbReference type="SMART" id="SM00967">
    <property type="entry name" value="SpoU_sub_bind"/>
    <property type="match status" value="1"/>
</dbReference>
<feature type="compositionally biased region" description="Basic and acidic residues" evidence="10">
    <location>
        <begin position="136"/>
        <end position="192"/>
    </location>
</feature>
<feature type="region of interest" description="Disordered" evidence="10">
    <location>
        <begin position="105"/>
        <end position="202"/>
    </location>
</feature>
<dbReference type="CDD" id="cd18105">
    <property type="entry name" value="SpoU-like_MRM1"/>
    <property type="match status" value="1"/>
</dbReference>
<evidence type="ECO:0000256" key="8">
    <source>
        <dbReference type="ARBA" id="ARBA00023128"/>
    </source>
</evidence>
<sequence>MRLRPRTMRPRAEETAYERRSSNEPDGDLQKPRGGLFRQIKSACTLVRQIQEREAAGEGVDGMIKELRGFLKSTNYLAKSGTFKEEPSDAVAAFLQKHAAEGTFVRGEQRSSSRTVIRQRSDGELAVSVGSGGPQEQDHGKTSSSVDRKGPREPRSERPERLERRERSERPERQSWSDASSGRRREVSSSRDVEEDDDIPLPLPYTTAASEFLYGYNTVLAALRAKQRKMYKLYIHPKIFDRESGSERGLGEKAANEFVTLAKASGVPFRNEFKTKLLNRMSDGRPHNGVLLEASKLPTPPVLSLGKPISRDSTIPLNLAQQSAEDAEINGTPETIHSVANSWRHPLIVLLDGITDPGNLGNILRTCHFYGVDAVAVATNTCANLSSAVLAKASSGACEAVRLLSLPQPSNFAYESARNGWKIYASVAPTPDVVSQSTHLTTASVATASPLAKHPCILMLGAEGEGLRENLRNRAHATVSIERGKKIKGTPDVGVDSINVGVAAGVLMDAFLRKPSDAPEKIDTRSDLGW</sequence>
<evidence type="ECO:0000313" key="13">
    <source>
        <dbReference type="Proteomes" id="UP001305779"/>
    </source>
</evidence>
<gene>
    <name evidence="12" type="ORF">PRZ48_004864</name>
</gene>
<dbReference type="InterPro" id="IPR001537">
    <property type="entry name" value="SpoU_MeTrfase"/>
</dbReference>
<evidence type="ECO:0000313" key="12">
    <source>
        <dbReference type="EMBL" id="KAK4503949.1"/>
    </source>
</evidence>
<protein>
    <recommendedName>
        <fullName evidence="9">rRNA methyltransferase 1, mitochondrial</fullName>
    </recommendedName>
</protein>
<keyword evidence="3" id="KW-0698">rRNA processing</keyword>
<evidence type="ECO:0000256" key="1">
    <source>
        <dbReference type="ARBA" id="ARBA00004173"/>
    </source>
</evidence>
<organism evidence="12 13">
    <name type="scientific">Zasmidium cellare</name>
    <name type="common">Wine cellar mold</name>
    <name type="synonym">Racodium cellare</name>
    <dbReference type="NCBI Taxonomy" id="395010"/>
    <lineage>
        <taxon>Eukaryota</taxon>
        <taxon>Fungi</taxon>
        <taxon>Dikarya</taxon>
        <taxon>Ascomycota</taxon>
        <taxon>Pezizomycotina</taxon>
        <taxon>Dothideomycetes</taxon>
        <taxon>Dothideomycetidae</taxon>
        <taxon>Mycosphaerellales</taxon>
        <taxon>Mycosphaerellaceae</taxon>
        <taxon>Zasmidium</taxon>
    </lineage>
</organism>
<feature type="domain" description="RNA 2-O ribose methyltransferase substrate binding" evidence="11">
    <location>
        <begin position="212"/>
        <end position="300"/>
    </location>
</feature>
<dbReference type="Pfam" id="PF00588">
    <property type="entry name" value="SpoU_methylase"/>
    <property type="match status" value="1"/>
</dbReference>
<evidence type="ECO:0000256" key="10">
    <source>
        <dbReference type="SAM" id="MobiDB-lite"/>
    </source>
</evidence>
<keyword evidence="5" id="KW-0808">Transferase</keyword>
<dbReference type="Pfam" id="PF08032">
    <property type="entry name" value="SpoU_sub_bind"/>
    <property type="match status" value="1"/>
</dbReference>
<dbReference type="SUPFAM" id="SSF75217">
    <property type="entry name" value="alpha/beta knot"/>
    <property type="match status" value="1"/>
</dbReference>
<evidence type="ECO:0000256" key="9">
    <source>
        <dbReference type="ARBA" id="ARBA00034881"/>
    </source>
</evidence>
<evidence type="ECO:0000259" key="11">
    <source>
        <dbReference type="SMART" id="SM00967"/>
    </source>
</evidence>
<feature type="compositionally biased region" description="Basic and acidic residues" evidence="10">
    <location>
        <begin position="10"/>
        <end position="31"/>
    </location>
</feature>
<dbReference type="Gene3D" id="3.30.1330.30">
    <property type="match status" value="1"/>
</dbReference>
<accession>A0ABR0EQS7</accession>
<dbReference type="InterPro" id="IPR029026">
    <property type="entry name" value="tRNA_m1G_MTases_N"/>
</dbReference>
<keyword evidence="8" id="KW-0496">Mitochondrion</keyword>
<evidence type="ECO:0000256" key="6">
    <source>
        <dbReference type="ARBA" id="ARBA00022691"/>
    </source>
</evidence>
<keyword evidence="7" id="KW-0809">Transit peptide</keyword>
<comment type="similarity">
    <text evidence="2">Belongs to the class IV-like SAM-binding methyltransferase superfamily. RNA methyltransferase TrmH family.</text>
</comment>
<dbReference type="InterPro" id="IPR013123">
    <property type="entry name" value="SpoU_subst-bd"/>
</dbReference>
<dbReference type="EMBL" id="JAXOVC010000003">
    <property type="protein sequence ID" value="KAK4503949.1"/>
    <property type="molecule type" value="Genomic_DNA"/>
</dbReference>
<proteinExistence type="inferred from homology"/>
<keyword evidence="13" id="KW-1185">Reference proteome</keyword>
<dbReference type="Proteomes" id="UP001305779">
    <property type="component" value="Unassembled WGS sequence"/>
</dbReference>
<feature type="region of interest" description="Disordered" evidence="10">
    <location>
        <begin position="1"/>
        <end position="34"/>
    </location>
</feature>
<evidence type="ECO:0000256" key="2">
    <source>
        <dbReference type="ARBA" id="ARBA00007228"/>
    </source>
</evidence>
<dbReference type="PANTHER" id="PTHR46103">
    <property type="entry name" value="RRNA METHYLTRANSFERASE 1, MITOCHONDRIAL"/>
    <property type="match status" value="1"/>
</dbReference>
<keyword evidence="4" id="KW-0489">Methyltransferase</keyword>
<dbReference type="InterPro" id="IPR047261">
    <property type="entry name" value="MRM1_MeTrfase_dom"/>
</dbReference>
<evidence type="ECO:0000256" key="4">
    <source>
        <dbReference type="ARBA" id="ARBA00022603"/>
    </source>
</evidence>
<comment type="caution">
    <text evidence="12">The sequence shown here is derived from an EMBL/GenBank/DDBJ whole genome shotgun (WGS) entry which is preliminary data.</text>
</comment>
<dbReference type="Gene3D" id="3.40.1280.10">
    <property type="match status" value="1"/>
</dbReference>
<keyword evidence="6" id="KW-0949">S-adenosyl-L-methionine</keyword>
<dbReference type="InterPro" id="IPR029028">
    <property type="entry name" value="Alpha/beta_knot_MTases"/>
</dbReference>
<dbReference type="PANTHER" id="PTHR46103:SF1">
    <property type="entry name" value="RRNA METHYLTRANSFERASE 1, MITOCHONDRIAL"/>
    <property type="match status" value="1"/>
</dbReference>
<name>A0ABR0EQS7_ZASCE</name>
<dbReference type="InterPro" id="IPR047182">
    <property type="entry name" value="MRM1"/>
</dbReference>
<reference evidence="12 13" key="1">
    <citation type="journal article" date="2023" name="G3 (Bethesda)">
        <title>A chromosome-level genome assembly of Zasmidium syzygii isolated from banana leaves.</title>
        <authorList>
            <person name="van Westerhoven A.C."/>
            <person name="Mehrabi R."/>
            <person name="Talebi R."/>
            <person name="Steentjes M.B.F."/>
            <person name="Corcolon B."/>
            <person name="Chong P.A."/>
            <person name="Kema G.H.J."/>
            <person name="Seidl M.F."/>
        </authorList>
    </citation>
    <scope>NUCLEOTIDE SEQUENCE [LARGE SCALE GENOMIC DNA]</scope>
    <source>
        <strain evidence="12 13">P124</strain>
    </source>
</reference>
<evidence type="ECO:0000256" key="5">
    <source>
        <dbReference type="ARBA" id="ARBA00022679"/>
    </source>
</evidence>